<reference evidence="2 3" key="1">
    <citation type="submission" date="2018-06" db="EMBL/GenBank/DDBJ databases">
        <title>The Genome of Cuscuta australis (Dodder) Provides Insight into the Evolution of Plant Parasitism.</title>
        <authorList>
            <person name="Liu H."/>
        </authorList>
    </citation>
    <scope>NUCLEOTIDE SEQUENCE [LARGE SCALE GENOMIC DNA]</scope>
    <source>
        <strain evidence="3">cv. Yunnan</strain>
        <tissue evidence="2">Vines</tissue>
    </source>
</reference>
<protein>
    <submittedName>
        <fullName evidence="2">Uncharacterized protein</fullName>
    </submittedName>
</protein>
<evidence type="ECO:0000313" key="3">
    <source>
        <dbReference type="Proteomes" id="UP000249390"/>
    </source>
</evidence>
<evidence type="ECO:0000313" key="2">
    <source>
        <dbReference type="EMBL" id="RAL46942.1"/>
    </source>
</evidence>
<dbReference type="AlphaFoldDB" id="A0A328DMR0"/>
<accession>A0A328DMR0</accession>
<name>A0A328DMR0_9ASTE</name>
<organism evidence="2 3">
    <name type="scientific">Cuscuta australis</name>
    <dbReference type="NCBI Taxonomy" id="267555"/>
    <lineage>
        <taxon>Eukaryota</taxon>
        <taxon>Viridiplantae</taxon>
        <taxon>Streptophyta</taxon>
        <taxon>Embryophyta</taxon>
        <taxon>Tracheophyta</taxon>
        <taxon>Spermatophyta</taxon>
        <taxon>Magnoliopsida</taxon>
        <taxon>eudicotyledons</taxon>
        <taxon>Gunneridae</taxon>
        <taxon>Pentapetalae</taxon>
        <taxon>asterids</taxon>
        <taxon>lamiids</taxon>
        <taxon>Solanales</taxon>
        <taxon>Convolvulaceae</taxon>
        <taxon>Cuscuteae</taxon>
        <taxon>Cuscuta</taxon>
        <taxon>Cuscuta subgen. Grammica</taxon>
        <taxon>Cuscuta sect. Cleistogrammica</taxon>
    </lineage>
</organism>
<keyword evidence="3" id="KW-1185">Reference proteome</keyword>
<evidence type="ECO:0000256" key="1">
    <source>
        <dbReference type="SAM" id="MobiDB-lite"/>
    </source>
</evidence>
<proteinExistence type="predicted"/>
<feature type="region of interest" description="Disordered" evidence="1">
    <location>
        <begin position="15"/>
        <end position="35"/>
    </location>
</feature>
<dbReference type="Proteomes" id="UP000249390">
    <property type="component" value="Unassembled WGS sequence"/>
</dbReference>
<dbReference type="EMBL" id="NQVE01000121">
    <property type="protein sequence ID" value="RAL46942.1"/>
    <property type="molecule type" value="Genomic_DNA"/>
</dbReference>
<comment type="caution">
    <text evidence="2">The sequence shown here is derived from an EMBL/GenBank/DDBJ whole genome shotgun (WGS) entry which is preliminary data.</text>
</comment>
<gene>
    <name evidence="2" type="ORF">DM860_016576</name>
</gene>
<sequence>MNRIGDFITPFVDEQQRHSPLSCSASGFGDDTRGGVQDIRSAQREDAFTQKSPSMDHGLRTAHANLKAVASDMNSAFWQQILEE</sequence>